<gene>
    <name evidence="3" type="ORF">GCM10022254_17260</name>
</gene>
<accession>A0ABP8BWN1</accession>
<keyword evidence="1" id="KW-1133">Transmembrane helix</keyword>
<dbReference type="Pfam" id="PF13559">
    <property type="entry name" value="DUF4129"/>
    <property type="match status" value="1"/>
</dbReference>
<feature type="transmembrane region" description="Helical" evidence="1">
    <location>
        <begin position="12"/>
        <end position="29"/>
    </location>
</feature>
<feature type="transmembrane region" description="Helical" evidence="1">
    <location>
        <begin position="134"/>
        <end position="159"/>
    </location>
</feature>
<proteinExistence type="predicted"/>
<dbReference type="Proteomes" id="UP001501710">
    <property type="component" value="Unassembled WGS sequence"/>
</dbReference>
<organism evidence="3 4">
    <name type="scientific">Actinomadura meridiana</name>
    <dbReference type="NCBI Taxonomy" id="559626"/>
    <lineage>
        <taxon>Bacteria</taxon>
        <taxon>Bacillati</taxon>
        <taxon>Actinomycetota</taxon>
        <taxon>Actinomycetes</taxon>
        <taxon>Streptosporangiales</taxon>
        <taxon>Thermomonosporaceae</taxon>
        <taxon>Actinomadura</taxon>
    </lineage>
</organism>
<keyword evidence="1" id="KW-0812">Transmembrane</keyword>
<evidence type="ECO:0000313" key="4">
    <source>
        <dbReference type="Proteomes" id="UP001501710"/>
    </source>
</evidence>
<feature type="domain" description="Protein-glutamine gamma-glutamyltransferase-like C-terminal" evidence="2">
    <location>
        <begin position="209"/>
        <end position="278"/>
    </location>
</feature>
<evidence type="ECO:0000259" key="2">
    <source>
        <dbReference type="Pfam" id="PF13559"/>
    </source>
</evidence>
<dbReference type="EMBL" id="BAABAS010000004">
    <property type="protein sequence ID" value="GAA4228048.1"/>
    <property type="molecule type" value="Genomic_DNA"/>
</dbReference>
<feature type="transmembrane region" description="Helical" evidence="1">
    <location>
        <begin position="81"/>
        <end position="103"/>
    </location>
</feature>
<keyword evidence="1" id="KW-0472">Membrane</keyword>
<reference evidence="4" key="1">
    <citation type="journal article" date="2019" name="Int. J. Syst. Evol. Microbiol.">
        <title>The Global Catalogue of Microorganisms (GCM) 10K type strain sequencing project: providing services to taxonomists for standard genome sequencing and annotation.</title>
        <authorList>
            <consortium name="The Broad Institute Genomics Platform"/>
            <consortium name="The Broad Institute Genome Sequencing Center for Infectious Disease"/>
            <person name="Wu L."/>
            <person name="Ma J."/>
        </authorList>
    </citation>
    <scope>NUCLEOTIDE SEQUENCE [LARGE SCALE GENOMIC DNA]</scope>
    <source>
        <strain evidence="4">JCM 17440</strain>
    </source>
</reference>
<feature type="transmembrane region" description="Helical" evidence="1">
    <location>
        <begin position="49"/>
        <end position="69"/>
    </location>
</feature>
<sequence>MPPVRRPTRRELVRAGTVAVLFAVGVYGARGLTDQWAALSVHRPSTASLIAVLVLEAVAATLLVAALRGRREAPGVGRRSALLAAGYALVVLGPPIMLLLLAARDNEVGDVRVFPRAEEPRKRKLIPAEENSNLWALVLTILLAVLAVVALAVIAFLVVRRRRRARRTAPGPEADFSVPPSSDRFEEAAAAGSRALRSTDEARAAVIACYLAMVGVLAEAGADPRDSDTPAEVLARAAGSGVAGLDAATTLTDLFREARFSAHPVTELHRARALAALESLRAGSTV</sequence>
<keyword evidence="4" id="KW-1185">Reference proteome</keyword>
<evidence type="ECO:0000256" key="1">
    <source>
        <dbReference type="SAM" id="Phobius"/>
    </source>
</evidence>
<evidence type="ECO:0000313" key="3">
    <source>
        <dbReference type="EMBL" id="GAA4228048.1"/>
    </source>
</evidence>
<dbReference type="RefSeq" id="WP_344892446.1">
    <property type="nucleotide sequence ID" value="NZ_BAABAS010000004.1"/>
</dbReference>
<name>A0ABP8BWN1_9ACTN</name>
<comment type="caution">
    <text evidence="3">The sequence shown here is derived from an EMBL/GenBank/DDBJ whole genome shotgun (WGS) entry which is preliminary data.</text>
</comment>
<dbReference type="InterPro" id="IPR025403">
    <property type="entry name" value="TgpA-like_C"/>
</dbReference>
<protein>
    <recommendedName>
        <fullName evidence="2">Protein-glutamine gamma-glutamyltransferase-like C-terminal domain-containing protein</fullName>
    </recommendedName>
</protein>